<sequence length="45" mass="5493">MEKTCKKLVDEFKSELGRDLCSKEKDFICWLYREHKKETSQQIKL</sequence>
<evidence type="ECO:0000313" key="2">
    <source>
        <dbReference type="Proteomes" id="UP000321440"/>
    </source>
</evidence>
<evidence type="ECO:0000313" key="1">
    <source>
        <dbReference type="EMBL" id="GEN44322.1"/>
    </source>
</evidence>
<comment type="caution">
    <text evidence="1">The sequence shown here is derived from an EMBL/GenBank/DDBJ whole genome shotgun (WGS) entry which is preliminary data.</text>
</comment>
<proteinExistence type="predicted"/>
<reference evidence="1 2" key="1">
    <citation type="submission" date="2019-07" db="EMBL/GenBank/DDBJ databases">
        <title>Whole genome shotgun sequence of Alkalibacillus haloalkaliphilus NBRC 103110.</title>
        <authorList>
            <person name="Hosoyama A."/>
            <person name="Uohara A."/>
            <person name="Ohji S."/>
            <person name="Ichikawa N."/>
        </authorList>
    </citation>
    <scope>NUCLEOTIDE SEQUENCE [LARGE SCALE GENOMIC DNA]</scope>
    <source>
        <strain evidence="1 2">NBRC 103110</strain>
    </source>
</reference>
<dbReference type="EMBL" id="BJYA01000001">
    <property type="protein sequence ID" value="GEN44322.1"/>
    <property type="molecule type" value="Genomic_DNA"/>
</dbReference>
<organism evidence="1 2">
    <name type="scientific">Alkalibacillus haloalkaliphilus</name>
    <dbReference type="NCBI Taxonomy" id="94136"/>
    <lineage>
        <taxon>Bacteria</taxon>
        <taxon>Bacillati</taxon>
        <taxon>Bacillota</taxon>
        <taxon>Bacilli</taxon>
        <taxon>Bacillales</taxon>
        <taxon>Bacillaceae</taxon>
        <taxon>Alkalibacillus</taxon>
    </lineage>
</organism>
<dbReference type="RefSeq" id="WP_170235932.1">
    <property type="nucleotide sequence ID" value="NZ_BJYA01000001.1"/>
</dbReference>
<accession>A0A511W4M5</accession>
<keyword evidence="2" id="KW-1185">Reference proteome</keyword>
<dbReference type="AlphaFoldDB" id="A0A511W4M5"/>
<name>A0A511W4M5_9BACI</name>
<protein>
    <submittedName>
        <fullName evidence="1">Uncharacterized protein</fullName>
    </submittedName>
</protein>
<gene>
    <name evidence="1" type="ORF">AHA02nite_00980</name>
</gene>
<dbReference type="Proteomes" id="UP000321440">
    <property type="component" value="Unassembled WGS sequence"/>
</dbReference>